<dbReference type="InterPro" id="IPR023674">
    <property type="entry name" value="Ribosomal_uL1-like"/>
</dbReference>
<dbReference type="Gene3D" id="3.30.190.20">
    <property type="match status" value="1"/>
</dbReference>
<gene>
    <name evidence="9" type="primary">rplA</name>
    <name evidence="11" type="ORF">ENW73_09095</name>
</gene>
<comment type="similarity">
    <text evidence="1 9 10">Belongs to the universal ribosomal protein uL1 family.</text>
</comment>
<reference evidence="11" key="1">
    <citation type="journal article" date="2020" name="mSystems">
        <title>Genome- and Community-Level Interaction Insights into Carbon Utilization and Element Cycling Functions of Hydrothermarchaeota in Hydrothermal Sediment.</title>
        <authorList>
            <person name="Zhou Z."/>
            <person name="Liu Y."/>
            <person name="Xu W."/>
            <person name="Pan J."/>
            <person name="Luo Z.H."/>
            <person name="Li M."/>
        </authorList>
    </citation>
    <scope>NUCLEOTIDE SEQUENCE [LARGE SCALE GENOMIC DNA]</scope>
    <source>
        <strain evidence="11">SpSt-876</strain>
    </source>
</reference>
<evidence type="ECO:0000256" key="10">
    <source>
        <dbReference type="RuleBase" id="RU000659"/>
    </source>
</evidence>
<dbReference type="Gene3D" id="3.40.50.790">
    <property type="match status" value="1"/>
</dbReference>
<keyword evidence="4 9" id="KW-0810">Translation regulation</keyword>
<dbReference type="PANTHER" id="PTHR36427">
    <property type="entry name" value="54S RIBOSOMAL PROTEIN L1, MITOCHONDRIAL"/>
    <property type="match status" value="1"/>
</dbReference>
<dbReference type="GO" id="GO:0019843">
    <property type="term" value="F:rRNA binding"/>
    <property type="evidence" value="ECO:0007669"/>
    <property type="project" value="UniProtKB-UniRule"/>
</dbReference>
<evidence type="ECO:0000256" key="2">
    <source>
        <dbReference type="ARBA" id="ARBA00022491"/>
    </source>
</evidence>
<comment type="function">
    <text evidence="9">Protein L1 is also a translational repressor protein, it controls the translation of the L11 operon by binding to its mRNA.</text>
</comment>
<comment type="caution">
    <text evidence="11">The sequence shown here is derived from an EMBL/GenBank/DDBJ whole genome shotgun (WGS) entry which is preliminary data.</text>
</comment>
<keyword evidence="2 9" id="KW-0678">Repressor</keyword>
<dbReference type="PIRSF" id="PIRSF002155">
    <property type="entry name" value="Ribosomal_L1"/>
    <property type="match status" value="1"/>
</dbReference>
<evidence type="ECO:0000256" key="6">
    <source>
        <dbReference type="ARBA" id="ARBA00022980"/>
    </source>
</evidence>
<dbReference type="InterPro" id="IPR023673">
    <property type="entry name" value="Ribosomal_uL1_CS"/>
</dbReference>
<evidence type="ECO:0000256" key="5">
    <source>
        <dbReference type="ARBA" id="ARBA00022884"/>
    </source>
</evidence>
<keyword evidence="9" id="KW-0820">tRNA-binding</keyword>
<dbReference type="InterPro" id="IPR005878">
    <property type="entry name" value="Ribosom_uL1_bac-type"/>
</dbReference>
<dbReference type="GO" id="GO:0003735">
    <property type="term" value="F:structural constituent of ribosome"/>
    <property type="evidence" value="ECO:0007669"/>
    <property type="project" value="InterPro"/>
</dbReference>
<dbReference type="Pfam" id="PF00687">
    <property type="entry name" value="Ribosomal_L1"/>
    <property type="match status" value="1"/>
</dbReference>
<evidence type="ECO:0000256" key="3">
    <source>
        <dbReference type="ARBA" id="ARBA00022730"/>
    </source>
</evidence>
<evidence type="ECO:0000256" key="4">
    <source>
        <dbReference type="ARBA" id="ARBA00022845"/>
    </source>
</evidence>
<dbReference type="GO" id="GO:0006412">
    <property type="term" value="P:translation"/>
    <property type="evidence" value="ECO:0007669"/>
    <property type="project" value="UniProtKB-UniRule"/>
</dbReference>
<dbReference type="HAMAP" id="MF_01318_B">
    <property type="entry name" value="Ribosomal_uL1_B"/>
    <property type="match status" value="1"/>
</dbReference>
<keyword evidence="6 9" id="KW-0689">Ribosomal protein</keyword>
<keyword evidence="7 9" id="KW-0687">Ribonucleoprotein</keyword>
<dbReference type="PANTHER" id="PTHR36427:SF3">
    <property type="entry name" value="LARGE RIBOSOMAL SUBUNIT PROTEIN UL1M"/>
    <property type="match status" value="1"/>
</dbReference>
<protein>
    <recommendedName>
        <fullName evidence="8 9">Large ribosomal subunit protein uL1</fullName>
    </recommendedName>
</protein>
<evidence type="ECO:0000256" key="7">
    <source>
        <dbReference type="ARBA" id="ARBA00023274"/>
    </source>
</evidence>
<keyword evidence="5 9" id="KW-0694">RNA-binding</keyword>
<accession>A0A7C6AAJ0</accession>
<dbReference type="InterPro" id="IPR028364">
    <property type="entry name" value="Ribosomal_uL1/biogenesis"/>
</dbReference>
<dbReference type="SUPFAM" id="SSF56808">
    <property type="entry name" value="Ribosomal protein L1"/>
    <property type="match status" value="1"/>
</dbReference>
<evidence type="ECO:0000256" key="8">
    <source>
        <dbReference type="ARBA" id="ARBA00035241"/>
    </source>
</evidence>
<name>A0A7C6AAJ0_UNCW3</name>
<dbReference type="CDD" id="cd00403">
    <property type="entry name" value="Ribosomal_L1"/>
    <property type="match status" value="1"/>
</dbReference>
<dbReference type="PROSITE" id="PS01199">
    <property type="entry name" value="RIBOSOMAL_L1"/>
    <property type="match status" value="1"/>
</dbReference>
<proteinExistence type="inferred from homology"/>
<dbReference type="FunFam" id="3.40.50.790:FF:000001">
    <property type="entry name" value="50S ribosomal protein L1"/>
    <property type="match status" value="1"/>
</dbReference>
<evidence type="ECO:0000256" key="9">
    <source>
        <dbReference type="HAMAP-Rule" id="MF_01318"/>
    </source>
</evidence>
<dbReference type="NCBIfam" id="TIGR01169">
    <property type="entry name" value="rplA_bact"/>
    <property type="match status" value="1"/>
</dbReference>
<comment type="function">
    <text evidence="9">Binds directly to 23S rRNA. The L1 stalk is quite mobile in the ribosome, and is involved in E site tRNA release.</text>
</comment>
<sequence>MKTSKRFRGLTQALGAKRQLALAEAVAKVKELATAKFDETLDLAIRLGIDPKKQDQMVKGTVMLPAGSGKPIRVLVLTKGEKEKEAKEAGADYVGFEEYIEKIKSGWLDLDVVVATPDAMPEVGKLGKILGTRGLMPSPKTGTVTFDVGQAVKSLKAGKIQFKVDKTGNIHVIVGKASFEPKKIEKNILAVIAEVLKAKPASAKGQYLRSVTLSSTMGPGLKLDIKELIDRSGKES</sequence>
<dbReference type="GO" id="GO:0000049">
    <property type="term" value="F:tRNA binding"/>
    <property type="evidence" value="ECO:0007669"/>
    <property type="project" value="UniProtKB-KW"/>
</dbReference>
<evidence type="ECO:0000256" key="1">
    <source>
        <dbReference type="ARBA" id="ARBA00010531"/>
    </source>
</evidence>
<evidence type="ECO:0000313" key="11">
    <source>
        <dbReference type="EMBL" id="HHS52987.1"/>
    </source>
</evidence>
<dbReference type="EMBL" id="DTLI01000216">
    <property type="protein sequence ID" value="HHS52987.1"/>
    <property type="molecule type" value="Genomic_DNA"/>
</dbReference>
<keyword evidence="3 9" id="KW-0699">rRNA-binding</keyword>
<dbReference type="AlphaFoldDB" id="A0A7C6AAJ0"/>
<comment type="subunit">
    <text evidence="9">Part of the 50S ribosomal subunit.</text>
</comment>
<dbReference type="GO" id="GO:0015934">
    <property type="term" value="C:large ribosomal subunit"/>
    <property type="evidence" value="ECO:0007669"/>
    <property type="project" value="InterPro"/>
</dbReference>
<organism evidence="11">
    <name type="scientific">candidate division WOR-3 bacterium</name>
    <dbReference type="NCBI Taxonomy" id="2052148"/>
    <lineage>
        <taxon>Bacteria</taxon>
        <taxon>Bacteria division WOR-3</taxon>
    </lineage>
</organism>
<dbReference type="InterPro" id="IPR016095">
    <property type="entry name" value="Ribosomal_uL1_3-a/b-sand"/>
</dbReference>
<dbReference type="InterPro" id="IPR002143">
    <property type="entry name" value="Ribosomal_uL1"/>
</dbReference>
<dbReference type="GO" id="GO:0006417">
    <property type="term" value="P:regulation of translation"/>
    <property type="evidence" value="ECO:0007669"/>
    <property type="project" value="UniProtKB-KW"/>
</dbReference>